<dbReference type="InterPro" id="IPR025051">
    <property type="entry name" value="DUF3990"/>
</dbReference>
<accession>B0PE74</accession>
<evidence type="ECO:0000313" key="1">
    <source>
        <dbReference type="EMBL" id="EDS10263.1"/>
    </source>
</evidence>
<reference evidence="1" key="2">
    <citation type="submission" date="2013-09" db="EMBL/GenBank/DDBJ databases">
        <title>Draft genome sequence of Anaerotruncus colihominis(DSM 17241).</title>
        <authorList>
            <person name="Sudarsanam P."/>
            <person name="Ley R."/>
            <person name="Guruge J."/>
            <person name="Turnbaugh P.J."/>
            <person name="Mahowald M."/>
            <person name="Liep D."/>
            <person name="Gordon J."/>
        </authorList>
    </citation>
    <scope>NUCLEOTIDE SEQUENCE</scope>
    <source>
        <strain evidence="1">DSM 17241</strain>
    </source>
</reference>
<evidence type="ECO:0000313" key="2">
    <source>
        <dbReference type="Proteomes" id="UP000003803"/>
    </source>
</evidence>
<name>B0PE74_9FIRM</name>
<dbReference type="AlphaFoldDB" id="B0PE74"/>
<evidence type="ECO:0008006" key="3">
    <source>
        <dbReference type="Google" id="ProtNLM"/>
    </source>
</evidence>
<dbReference type="Proteomes" id="UP000003803">
    <property type="component" value="Unassembled WGS sequence"/>
</dbReference>
<reference evidence="1" key="1">
    <citation type="submission" date="2007-11" db="EMBL/GenBank/DDBJ databases">
        <authorList>
            <person name="Fulton L."/>
            <person name="Clifton S."/>
            <person name="Fulton B."/>
            <person name="Xu J."/>
            <person name="Minx P."/>
            <person name="Pepin K.H."/>
            <person name="Johnson M."/>
            <person name="Thiruvilangam P."/>
            <person name="Bhonagiri V."/>
            <person name="Nash W.E."/>
            <person name="Mardis E.R."/>
            <person name="Wilson R.K."/>
        </authorList>
    </citation>
    <scope>NUCLEOTIDE SEQUENCE [LARGE SCALE GENOMIC DNA]</scope>
    <source>
        <strain evidence="1">DSM 17241</strain>
    </source>
</reference>
<comment type="caution">
    <text evidence="1">The sequence shown here is derived from an EMBL/GenBank/DDBJ whole genome shotgun (WGS) entry which is preliminary data.</text>
</comment>
<protein>
    <recommendedName>
        <fullName evidence="3">DUF3990 domain-containing protein</fullName>
    </recommendedName>
</protein>
<gene>
    <name evidence="1" type="ORF">ANACOL_02863</name>
</gene>
<organism evidence="1 2">
    <name type="scientific">Anaerotruncus colihominis DSM 17241</name>
    <dbReference type="NCBI Taxonomy" id="445972"/>
    <lineage>
        <taxon>Bacteria</taxon>
        <taxon>Bacillati</taxon>
        <taxon>Bacillota</taxon>
        <taxon>Clostridia</taxon>
        <taxon>Eubacteriales</taxon>
        <taxon>Oscillospiraceae</taxon>
        <taxon>Anaerotruncus</taxon>
    </lineage>
</organism>
<dbReference type="eggNOG" id="ENOG502ZU65">
    <property type="taxonomic scope" value="Bacteria"/>
</dbReference>
<dbReference type="HOGENOM" id="CLU_2766802_0_0_9"/>
<dbReference type="EMBL" id="ABGD02000024">
    <property type="protein sequence ID" value="EDS10263.1"/>
    <property type="molecule type" value="Genomic_DNA"/>
</dbReference>
<proteinExistence type="predicted"/>
<keyword evidence="2" id="KW-1185">Reference proteome</keyword>
<dbReference type="Pfam" id="PF13151">
    <property type="entry name" value="DUF3990"/>
    <property type="match status" value="1"/>
</dbReference>
<sequence>MCVYTKDFGTGFYCTSSREQAELWADRFEKGILNAYELSIDTRLSILEFTDMTEEWLDFIVDCRLGKKT</sequence>